<dbReference type="InterPro" id="IPR028994">
    <property type="entry name" value="Integrin_alpha_N"/>
</dbReference>
<dbReference type="InterPro" id="IPR011047">
    <property type="entry name" value="Quinoprotein_ADH-like_sf"/>
</dbReference>
<name>A0ABX0ULC1_9BACT</name>
<dbReference type="RefSeq" id="WP_167271346.1">
    <property type="nucleotide sequence ID" value="NZ_JAASQJ010000003.1"/>
</dbReference>
<dbReference type="PANTHER" id="PTHR36220:SF1">
    <property type="entry name" value="GAMMA TUBULIN COMPLEX COMPONENT C-TERMINAL DOMAIN-CONTAINING PROTEIN"/>
    <property type="match status" value="1"/>
</dbReference>
<dbReference type="Gene3D" id="2.130.10.130">
    <property type="entry name" value="Integrin alpha, N-terminal"/>
    <property type="match status" value="2"/>
</dbReference>
<dbReference type="Proteomes" id="UP001179181">
    <property type="component" value="Unassembled WGS sequence"/>
</dbReference>
<feature type="domain" description="Secretion system C-terminal sorting" evidence="3">
    <location>
        <begin position="720"/>
        <end position="791"/>
    </location>
</feature>
<dbReference type="InterPro" id="IPR013517">
    <property type="entry name" value="FG-GAP"/>
</dbReference>
<sequence>MKRQLLTIIFTWIVLLLSATNSNAQSFDQELKLVAGERKQNAVFGSSVAISSSGDYAVVGAPGDVGAPGEFINGGAYIFKKACDGNWILVQKVNAPRDVRRFGTSVAIDGDVVVVSDDNSVYVVKRQPSEVWGITQKFTGTSGFGNSVAISGDNFVVGHFFDDFDQNGANNLTDAGSATIFSKATGGSWVQAQRLVADDRFPQEYFGRSVSIGGDRVLIGAIRDRYTAPDESSNAAGSAYFFKKNSENQWVQEQKIRRSNPELGTSFGGSVSLHNNYAIVGAELGYYYDGPVVIPTGSAHIFELQNNGDWVEVRKLLTPGAASIKEQYGHNHELFGRSVSISGGYAVVSKVSNLTGSGGTRVVGTGLAYIYKRENNGDWTLLKEIAPDDGENGDVFGQSVFIRDEDIIVGAPSERDPDPNYLLGAAYIFQTPVQPEIASSGETEDIIIENNTENRLVTSDCGLIGTITGPNISNGSDAFTARVTIDEEVQTYSKQPYLQRHFDLEPGVANPSLATATVTLYVSQEEFTNFNAASTVKLPGNEADLENYKENLRIWQWHGTPTTTPSAPGSYTGSMAVPIDPADTDIKWIESLSAWEITFNVVGFSGFFITAENAEALPVTLVNFSGKKQEQAVQLDWQTTDETNSDRFEIQHSTDGKQWIQIGQVNAAGESKTLQRYTYTHANPAAVENLYKMKMVDLDGAFAFSKIVSVRMNGTDALNVFPNPATDEVSITSKIPIVSYQLLAANGEIIRKKTKIKTVQLELRNLAIPAGLYILKMTLENGEVEHRKLVIR</sequence>
<dbReference type="Pfam" id="PF18962">
    <property type="entry name" value="Por_Secre_tail"/>
    <property type="match status" value="1"/>
</dbReference>
<dbReference type="SUPFAM" id="SSF50998">
    <property type="entry name" value="Quinoprotein alcohol dehydrogenase-like"/>
    <property type="match status" value="1"/>
</dbReference>
<keyword evidence="1 2" id="KW-0732">Signal</keyword>
<dbReference type="InterPro" id="IPR026444">
    <property type="entry name" value="Secre_tail"/>
</dbReference>
<evidence type="ECO:0000313" key="4">
    <source>
        <dbReference type="EMBL" id="NIJ53806.1"/>
    </source>
</evidence>
<dbReference type="PANTHER" id="PTHR36220">
    <property type="entry name" value="UNNAMED PRODUCT"/>
    <property type="match status" value="1"/>
</dbReference>
<dbReference type="Pfam" id="PF14312">
    <property type="entry name" value="FG-GAP_2"/>
    <property type="match status" value="4"/>
</dbReference>
<feature type="chain" id="PRO_5046206930" description="Secretion system C-terminal sorting domain-containing protein" evidence="2">
    <location>
        <begin position="25"/>
        <end position="792"/>
    </location>
</feature>
<evidence type="ECO:0000256" key="2">
    <source>
        <dbReference type="SAM" id="SignalP"/>
    </source>
</evidence>
<organism evidence="4 5">
    <name type="scientific">Dyadobacter arcticus</name>
    <dbReference type="NCBI Taxonomy" id="1078754"/>
    <lineage>
        <taxon>Bacteria</taxon>
        <taxon>Pseudomonadati</taxon>
        <taxon>Bacteroidota</taxon>
        <taxon>Cytophagia</taxon>
        <taxon>Cytophagales</taxon>
        <taxon>Spirosomataceae</taxon>
        <taxon>Dyadobacter</taxon>
    </lineage>
</organism>
<evidence type="ECO:0000313" key="5">
    <source>
        <dbReference type="Proteomes" id="UP001179181"/>
    </source>
</evidence>
<dbReference type="EMBL" id="JAASQJ010000003">
    <property type="protein sequence ID" value="NIJ53806.1"/>
    <property type="molecule type" value="Genomic_DNA"/>
</dbReference>
<keyword evidence="5" id="KW-1185">Reference proteome</keyword>
<accession>A0ABX0ULC1</accession>
<gene>
    <name evidence="4" type="ORF">FHS68_002988</name>
</gene>
<evidence type="ECO:0000256" key="1">
    <source>
        <dbReference type="ARBA" id="ARBA00022729"/>
    </source>
</evidence>
<proteinExistence type="predicted"/>
<dbReference type="Gene3D" id="2.60.40.10">
    <property type="entry name" value="Immunoglobulins"/>
    <property type="match status" value="1"/>
</dbReference>
<dbReference type="NCBIfam" id="TIGR04183">
    <property type="entry name" value="Por_Secre_tail"/>
    <property type="match status" value="1"/>
</dbReference>
<dbReference type="InterPro" id="IPR013783">
    <property type="entry name" value="Ig-like_fold"/>
</dbReference>
<comment type="caution">
    <text evidence="4">The sequence shown here is derived from an EMBL/GenBank/DDBJ whole genome shotgun (WGS) entry which is preliminary data.</text>
</comment>
<protein>
    <recommendedName>
        <fullName evidence="3">Secretion system C-terminal sorting domain-containing protein</fullName>
    </recommendedName>
</protein>
<evidence type="ECO:0000259" key="3">
    <source>
        <dbReference type="Pfam" id="PF18962"/>
    </source>
</evidence>
<reference evidence="4 5" key="1">
    <citation type="submission" date="2020-03" db="EMBL/GenBank/DDBJ databases">
        <title>Genomic Encyclopedia of Type Strains, Phase IV (KMG-IV): sequencing the most valuable type-strain genomes for metagenomic binning, comparative biology and taxonomic classification.</title>
        <authorList>
            <person name="Goeker M."/>
        </authorList>
    </citation>
    <scope>NUCLEOTIDE SEQUENCE [LARGE SCALE GENOMIC DNA]</scope>
    <source>
        <strain evidence="4 5">DSM 102865</strain>
    </source>
</reference>
<feature type="signal peptide" evidence="2">
    <location>
        <begin position="1"/>
        <end position="24"/>
    </location>
</feature>